<keyword evidence="4" id="KW-1185">Reference proteome</keyword>
<accession>A0A8H7PMG5</accession>
<evidence type="ECO:0000313" key="4">
    <source>
        <dbReference type="Proteomes" id="UP000612746"/>
    </source>
</evidence>
<name>A0A8H7PMG5_9FUNG</name>
<organism evidence="3 4">
    <name type="scientific">Umbelopsis vinacea</name>
    <dbReference type="NCBI Taxonomy" id="44442"/>
    <lineage>
        <taxon>Eukaryota</taxon>
        <taxon>Fungi</taxon>
        <taxon>Fungi incertae sedis</taxon>
        <taxon>Mucoromycota</taxon>
        <taxon>Mucoromycotina</taxon>
        <taxon>Umbelopsidomycetes</taxon>
        <taxon>Umbelopsidales</taxon>
        <taxon>Umbelopsidaceae</taxon>
        <taxon>Umbelopsis</taxon>
    </lineage>
</organism>
<feature type="region of interest" description="Disordered" evidence="2">
    <location>
        <begin position="200"/>
        <end position="230"/>
    </location>
</feature>
<evidence type="ECO:0000256" key="2">
    <source>
        <dbReference type="SAM" id="MobiDB-lite"/>
    </source>
</evidence>
<dbReference type="GO" id="GO:0005634">
    <property type="term" value="C:nucleus"/>
    <property type="evidence" value="ECO:0007669"/>
    <property type="project" value="TreeGrafter"/>
</dbReference>
<evidence type="ECO:0000313" key="3">
    <source>
        <dbReference type="EMBL" id="KAG2176548.1"/>
    </source>
</evidence>
<comment type="similarity">
    <text evidence="1">Belongs to the rtf2 family.</text>
</comment>
<dbReference type="CDD" id="cd16653">
    <property type="entry name" value="RING-like_Rtf2"/>
    <property type="match status" value="1"/>
</dbReference>
<dbReference type="Proteomes" id="UP000612746">
    <property type="component" value="Unassembled WGS sequence"/>
</dbReference>
<dbReference type="InterPro" id="IPR006735">
    <property type="entry name" value="Rtf2"/>
</dbReference>
<proteinExistence type="inferred from homology"/>
<dbReference type="OrthoDB" id="247013at2759"/>
<dbReference type="EMBL" id="JAEPRA010000013">
    <property type="protein sequence ID" value="KAG2176548.1"/>
    <property type="molecule type" value="Genomic_DNA"/>
</dbReference>
<dbReference type="Pfam" id="PF04641">
    <property type="entry name" value="Rtf2"/>
    <property type="match status" value="1"/>
</dbReference>
<dbReference type="AlphaFoldDB" id="A0A8H7PMG5"/>
<sequence length="290" mass="32170">MGNDGGSIPKRIELVKEKKKAAVQNPDIERRAVWFFCALSKNPLTAPIAACRLGKLYNQDSILEYLLDKTAYGDGDKICAHVTSMKDITKLNLAENPSFDESRDSNERSTVGSLEQEATSRYICPVSMKEMNGKHRFVYLETCGCVFSEQALKEVPGSECLTCGTAYTAENVITINPTDKKEIEAMKLAMEEKKAQAKAERKAKKAEKKANGVENGSTKRKVKDNTVELPPAKKINLAPSSATAAVVNKVKEELEARNKLQKSSAIQSIYRKKGEEKKQTYLSTGTFNRY</sequence>
<dbReference type="GO" id="GO:0006274">
    <property type="term" value="P:DNA replication termination"/>
    <property type="evidence" value="ECO:0007669"/>
    <property type="project" value="TreeGrafter"/>
</dbReference>
<reference evidence="3" key="1">
    <citation type="submission" date="2020-12" db="EMBL/GenBank/DDBJ databases">
        <title>Metabolic potential, ecology and presence of endohyphal bacteria is reflected in genomic diversity of Mucoromycotina.</title>
        <authorList>
            <person name="Muszewska A."/>
            <person name="Okrasinska A."/>
            <person name="Steczkiewicz K."/>
            <person name="Drgas O."/>
            <person name="Orlowska M."/>
            <person name="Perlinska-Lenart U."/>
            <person name="Aleksandrzak-Piekarczyk T."/>
            <person name="Szatraj K."/>
            <person name="Zielenkiewicz U."/>
            <person name="Pilsyk S."/>
            <person name="Malc E."/>
            <person name="Mieczkowski P."/>
            <person name="Kruszewska J.S."/>
            <person name="Biernat P."/>
            <person name="Pawlowska J."/>
        </authorList>
    </citation>
    <scope>NUCLEOTIDE SEQUENCE</scope>
    <source>
        <strain evidence="3">WA0000051536</strain>
    </source>
</reference>
<evidence type="ECO:0008006" key="5">
    <source>
        <dbReference type="Google" id="ProtNLM"/>
    </source>
</evidence>
<dbReference type="PANTHER" id="PTHR12775">
    <property type="entry name" value="PROTEIN C20ORF43 HOMOLOG"/>
    <property type="match status" value="1"/>
</dbReference>
<dbReference type="PANTHER" id="PTHR12775:SF0">
    <property type="entry name" value="REPLICATION TERMINATION FACTOR 2"/>
    <property type="match status" value="1"/>
</dbReference>
<dbReference type="InterPro" id="IPR027799">
    <property type="entry name" value="Rtf2_RING-finger"/>
</dbReference>
<evidence type="ECO:0000256" key="1">
    <source>
        <dbReference type="ARBA" id="ARBA00009885"/>
    </source>
</evidence>
<comment type="caution">
    <text evidence="3">The sequence shown here is derived from an EMBL/GenBank/DDBJ whole genome shotgun (WGS) entry which is preliminary data.</text>
</comment>
<protein>
    <recommendedName>
        <fullName evidence="5">Replication termination factor 2</fullName>
    </recommendedName>
</protein>
<gene>
    <name evidence="3" type="ORF">INT44_007211</name>
</gene>